<accession>A0A854QHB0</accession>
<feature type="chain" id="PRO_5032437788" evidence="1">
    <location>
        <begin position="20"/>
        <end position="87"/>
    </location>
</feature>
<gene>
    <name evidence="2" type="ORF">C361_04194</name>
</gene>
<comment type="caution">
    <text evidence="2">The sequence shown here is derived from an EMBL/GenBank/DDBJ whole genome shotgun (WGS) entry which is preliminary data.</text>
</comment>
<keyword evidence="1" id="KW-0732">Signal</keyword>
<reference evidence="2 3" key="1">
    <citation type="submission" date="2017-06" db="EMBL/GenBank/DDBJ databases">
        <title>Global population genomics of the pathogenic fungus Cryptococcus neoformans var. grubii.</title>
        <authorList>
            <person name="Cuomo C."/>
            <person name="Litvintseva A."/>
            <person name="Chen Y."/>
            <person name="Young S."/>
            <person name="Zeng Q."/>
            <person name="Chapman S."/>
            <person name="Gujja S."/>
            <person name="Saif S."/>
            <person name="Birren B."/>
        </authorList>
    </citation>
    <scope>NUCLEOTIDE SEQUENCE [LARGE SCALE GENOMIC DNA]</scope>
    <source>
        <strain evidence="2 3">Tu259-1</strain>
    </source>
</reference>
<proteinExistence type="predicted"/>
<dbReference type="AlphaFoldDB" id="A0A854QHB0"/>
<organism evidence="2 3">
    <name type="scientific">Cryptococcus neoformans Tu259-1</name>
    <dbReference type="NCBI Taxonomy" id="1230072"/>
    <lineage>
        <taxon>Eukaryota</taxon>
        <taxon>Fungi</taxon>
        <taxon>Dikarya</taxon>
        <taxon>Basidiomycota</taxon>
        <taxon>Agaricomycotina</taxon>
        <taxon>Tremellomycetes</taxon>
        <taxon>Tremellales</taxon>
        <taxon>Cryptococcaceae</taxon>
        <taxon>Cryptococcus</taxon>
        <taxon>Cryptococcus neoformans species complex</taxon>
    </lineage>
</organism>
<evidence type="ECO:0000313" key="2">
    <source>
        <dbReference type="EMBL" id="OXG19253.1"/>
    </source>
</evidence>
<name>A0A854QHB0_CRYNE</name>
<evidence type="ECO:0000313" key="3">
    <source>
        <dbReference type="Proteomes" id="UP000199727"/>
    </source>
</evidence>
<dbReference type="OrthoDB" id="2575454at2759"/>
<evidence type="ECO:0000256" key="1">
    <source>
        <dbReference type="SAM" id="SignalP"/>
    </source>
</evidence>
<dbReference type="EMBL" id="AMKT01000050">
    <property type="protein sequence ID" value="OXG19253.1"/>
    <property type="molecule type" value="Genomic_DNA"/>
</dbReference>
<feature type="signal peptide" evidence="1">
    <location>
        <begin position="1"/>
        <end position="19"/>
    </location>
</feature>
<dbReference type="Proteomes" id="UP000199727">
    <property type="component" value="Unassembled WGS sequence"/>
</dbReference>
<sequence>MRHFYLLIALFTLFAAAMAFPMISYQVEQAAAVRAARALDSENNSALTNSERIARGLPVKQPTRFYDASRTRVLNSRASALRKREDI</sequence>
<protein>
    <submittedName>
        <fullName evidence="2">Uncharacterized protein</fullName>
    </submittedName>
</protein>